<accession>A0A0N8VZR0</accession>
<dbReference type="PATRIC" id="fig|1544416.3.peg.1405"/>
<comment type="caution">
    <text evidence="2">The sequence shown here is derived from an EMBL/GenBank/DDBJ whole genome shotgun (WGS) entry which is preliminary data.</text>
</comment>
<keyword evidence="3" id="KW-1185">Reference proteome</keyword>
<feature type="transmembrane region" description="Helical" evidence="1">
    <location>
        <begin position="105"/>
        <end position="128"/>
    </location>
</feature>
<gene>
    <name evidence="2" type="ORF">Cocul_01402</name>
</gene>
<evidence type="ECO:0000313" key="3">
    <source>
        <dbReference type="Proteomes" id="UP000050517"/>
    </source>
</evidence>
<evidence type="ECO:0008006" key="4">
    <source>
        <dbReference type="Google" id="ProtNLM"/>
    </source>
</evidence>
<dbReference type="OrthoDB" id="5189296at2"/>
<evidence type="ECO:0000256" key="1">
    <source>
        <dbReference type="SAM" id="Phobius"/>
    </source>
</evidence>
<feature type="transmembrane region" description="Helical" evidence="1">
    <location>
        <begin position="140"/>
        <end position="165"/>
    </location>
</feature>
<keyword evidence="1" id="KW-0812">Transmembrane</keyword>
<feature type="transmembrane region" description="Helical" evidence="1">
    <location>
        <begin position="225"/>
        <end position="243"/>
    </location>
</feature>
<dbReference type="AlphaFoldDB" id="A0A0N8VZR0"/>
<protein>
    <recommendedName>
        <fullName evidence="4">Peptidase family M50</fullName>
    </recommendedName>
</protein>
<sequence>MGNLQPLPAAGVNVSSAKGNAMRLKPVRARKLRNGAWVTVAEGSDPLVVPADIARRLTDPANPGTSFSDLHDILSDAGFLSDPAGAPISPPPSAPQTPGWKVARICLWAVGVLLATIATTLLIGGGVPTGADLVSAGPNAVLTVIVALAIAAITAVPHELAHVVFGRASSSSRGSVQVNVRRAFATTELTHVWTWPLPARLAAVSAGLVVDFAFLVAALTVRTATGWWVATVAVAVLVMRIVWQARFHRTSDGRHIAKMLLDNPLIKQDARSAWVNRRTENTPTSVRLWAGLIAVGFAAEATLLLVWFVPAVLVLIGML</sequence>
<feature type="transmembrane region" description="Helical" evidence="1">
    <location>
        <begin position="288"/>
        <end position="316"/>
    </location>
</feature>
<keyword evidence="1" id="KW-1133">Transmembrane helix</keyword>
<reference evidence="2 3" key="1">
    <citation type="submission" date="2015-10" db="EMBL/GenBank/DDBJ databases">
        <title>Corynebacteirum lowii and Corynebacterium oculi species nova, derived from human clinical disease and and emended description of Corynebacterium mastiditis.</title>
        <authorList>
            <person name="Bernard K."/>
            <person name="Pacheco A.L."/>
            <person name="Mcdougall C."/>
            <person name="Burtx T."/>
            <person name="Weibe D."/>
            <person name="Tyler S."/>
            <person name="Olson A.B."/>
            <person name="Cnockaert M."/>
            <person name="Eguchi H."/>
            <person name="Kuwahara T."/>
            <person name="Nakayama-Imaohji H."/>
            <person name="Boudewijins M."/>
            <person name="Van Hoecke F."/>
            <person name="Bernier A.-M."/>
            <person name="Vandamme P."/>
        </authorList>
    </citation>
    <scope>NUCLEOTIDE SEQUENCE [LARGE SCALE GENOMIC DNA]</scope>
    <source>
        <strain evidence="2 3">NML 130210</strain>
    </source>
</reference>
<feature type="transmembrane region" description="Helical" evidence="1">
    <location>
        <begin position="201"/>
        <end position="219"/>
    </location>
</feature>
<keyword evidence="1" id="KW-0472">Membrane</keyword>
<name>A0A0N8VZR0_9CORY</name>
<evidence type="ECO:0000313" key="2">
    <source>
        <dbReference type="EMBL" id="KQB84594.1"/>
    </source>
</evidence>
<proteinExistence type="predicted"/>
<dbReference type="RefSeq" id="WP_150114401.1">
    <property type="nucleotide sequence ID" value="NZ_LKST01000002.1"/>
</dbReference>
<organism evidence="2 3">
    <name type="scientific">Corynebacterium oculi</name>
    <dbReference type="NCBI Taxonomy" id="1544416"/>
    <lineage>
        <taxon>Bacteria</taxon>
        <taxon>Bacillati</taxon>
        <taxon>Actinomycetota</taxon>
        <taxon>Actinomycetes</taxon>
        <taxon>Mycobacteriales</taxon>
        <taxon>Corynebacteriaceae</taxon>
        <taxon>Corynebacterium</taxon>
    </lineage>
</organism>
<dbReference type="Proteomes" id="UP000050517">
    <property type="component" value="Unassembled WGS sequence"/>
</dbReference>
<dbReference type="EMBL" id="LKST01000002">
    <property type="protein sequence ID" value="KQB84594.1"/>
    <property type="molecule type" value="Genomic_DNA"/>
</dbReference>